<evidence type="ECO:0000259" key="3">
    <source>
        <dbReference type="Pfam" id="PF03561"/>
    </source>
</evidence>
<reference evidence="4" key="1">
    <citation type="journal article" date="2023" name="bioRxiv">
        <title>Scaffold-level genome assemblies of two parasitoid biocontrol wasps reveal the parthenogenesis mechanism and an associated novel virus.</title>
        <authorList>
            <person name="Inwood S."/>
            <person name="Skelly J."/>
            <person name="Guhlin J."/>
            <person name="Harrop T."/>
            <person name="Goldson S."/>
            <person name="Dearden P."/>
        </authorList>
    </citation>
    <scope>NUCLEOTIDE SEQUENCE</scope>
    <source>
        <strain evidence="4">Lincoln</strain>
        <tissue evidence="4">Whole body</tissue>
    </source>
</reference>
<dbReference type="AlphaFoldDB" id="A0AA39G7D5"/>
<name>A0AA39G7D5_MICHY</name>
<dbReference type="HAMAP" id="MF_00813">
    <property type="entry name" value="Allantoicase"/>
    <property type="match status" value="1"/>
</dbReference>
<dbReference type="PANTHER" id="PTHR12045">
    <property type="entry name" value="ALLANTOICASE"/>
    <property type="match status" value="1"/>
</dbReference>
<dbReference type="InterPro" id="IPR008979">
    <property type="entry name" value="Galactose-bd-like_sf"/>
</dbReference>
<dbReference type="GO" id="GO:0004037">
    <property type="term" value="F:allantoicase activity"/>
    <property type="evidence" value="ECO:0007669"/>
    <property type="project" value="InterPro"/>
</dbReference>
<comment type="caution">
    <text evidence="4">The sequence shown here is derived from an EMBL/GenBank/DDBJ whole genome shotgun (WGS) entry which is preliminary data.</text>
</comment>
<accession>A0AA39G7D5</accession>
<dbReference type="Proteomes" id="UP001168972">
    <property type="component" value="Unassembled WGS sequence"/>
</dbReference>
<dbReference type="PANTHER" id="PTHR12045:SF3">
    <property type="entry name" value="INACTIVE ALLANTOICASE-RELATED"/>
    <property type="match status" value="1"/>
</dbReference>
<dbReference type="Gene3D" id="2.60.120.260">
    <property type="entry name" value="Galactose-binding domain-like"/>
    <property type="match status" value="2"/>
</dbReference>
<proteinExistence type="inferred from homology"/>
<protein>
    <recommendedName>
        <fullName evidence="2">Allantoate amidinohydrolase</fullName>
    </recommendedName>
</protein>
<feature type="domain" description="Allantoicase" evidence="3">
    <location>
        <begin position="21"/>
        <end position="195"/>
    </location>
</feature>
<dbReference type="InterPro" id="IPR005164">
    <property type="entry name" value="Allantoicase"/>
</dbReference>
<feature type="domain" description="Allantoicase" evidence="3">
    <location>
        <begin position="216"/>
        <end position="373"/>
    </location>
</feature>
<gene>
    <name evidence="4" type="ORF">PV327_000548</name>
</gene>
<comment type="similarity">
    <text evidence="1">Belongs to the allantoicase family.</text>
</comment>
<dbReference type="Pfam" id="PF03561">
    <property type="entry name" value="Allantoicase"/>
    <property type="match status" value="2"/>
</dbReference>
<dbReference type="SUPFAM" id="SSF49785">
    <property type="entry name" value="Galactose-binding domain-like"/>
    <property type="match status" value="2"/>
</dbReference>
<evidence type="ECO:0000256" key="1">
    <source>
        <dbReference type="ARBA" id="ARBA00009242"/>
    </source>
</evidence>
<evidence type="ECO:0000313" key="4">
    <source>
        <dbReference type="EMBL" id="KAK0182405.1"/>
    </source>
</evidence>
<dbReference type="InterPro" id="IPR015908">
    <property type="entry name" value="Allantoicase_dom"/>
</dbReference>
<reference evidence="4" key="2">
    <citation type="submission" date="2023-03" db="EMBL/GenBank/DDBJ databases">
        <authorList>
            <person name="Inwood S.N."/>
            <person name="Skelly J.G."/>
            <person name="Guhlin J."/>
            <person name="Harrop T.W.R."/>
            <person name="Goldson S.G."/>
            <person name="Dearden P.K."/>
        </authorList>
    </citation>
    <scope>NUCLEOTIDE SEQUENCE</scope>
    <source>
        <strain evidence="4">Lincoln</strain>
        <tissue evidence="4">Whole body</tissue>
    </source>
</reference>
<dbReference type="GO" id="GO:0000256">
    <property type="term" value="P:allantoin catabolic process"/>
    <property type="evidence" value="ECO:0007669"/>
    <property type="project" value="InterPro"/>
</dbReference>
<evidence type="ECO:0000313" key="5">
    <source>
        <dbReference type="Proteomes" id="UP001168972"/>
    </source>
</evidence>
<organism evidence="4 5">
    <name type="scientific">Microctonus hyperodae</name>
    <name type="common">Parasitoid wasp</name>
    <dbReference type="NCBI Taxonomy" id="165561"/>
    <lineage>
        <taxon>Eukaryota</taxon>
        <taxon>Metazoa</taxon>
        <taxon>Ecdysozoa</taxon>
        <taxon>Arthropoda</taxon>
        <taxon>Hexapoda</taxon>
        <taxon>Insecta</taxon>
        <taxon>Pterygota</taxon>
        <taxon>Neoptera</taxon>
        <taxon>Endopterygota</taxon>
        <taxon>Hymenoptera</taxon>
        <taxon>Apocrita</taxon>
        <taxon>Ichneumonoidea</taxon>
        <taxon>Braconidae</taxon>
        <taxon>Euphorinae</taxon>
        <taxon>Microctonus</taxon>
    </lineage>
</organism>
<dbReference type="FunFam" id="2.60.120.260:FF:000077">
    <property type="entry name" value="Probable allantoicase"/>
    <property type="match status" value="1"/>
</dbReference>
<dbReference type="EMBL" id="JAQQBR010000001">
    <property type="protein sequence ID" value="KAK0182405.1"/>
    <property type="molecule type" value="Genomic_DNA"/>
</dbReference>
<dbReference type="NCBIfam" id="TIGR02961">
    <property type="entry name" value="allantoicase"/>
    <property type="match status" value="1"/>
</dbReference>
<sequence length="376" mass="42657">MCTESSLDFLNFNELASKKNGGKILFATDDWFAEAENLLKDNEPLWKEGIYTSFGKWMDGWETRRKRIPGHDWAIISLKHPCVIKGFCIDTAYFTGNYAPKISIQAAKLDESYDKLFPLRHGKAGTAASSDVMDQVNNLQTDEWTTIIPMSNLGAGYAETRKNYFNCPYDDAWTHLRLNIYPDGGIARIRVYGSIICANNVPDIYEKIDLISRDNGGVCVKYSNAHYGHPRNLIIRENSNSMADGWETARRLDRPPILNVDHRGILQIPGNEWAIFRLGNIGLISTIILDTTHFKGNCPDNATIKGILIPPNQQDQHLDTNEDWKSILPVTKLYPHKSHVYNLNEMNWCGPVSHIKIIINPDGGLSRLRIWGYIHP</sequence>
<evidence type="ECO:0000256" key="2">
    <source>
        <dbReference type="ARBA" id="ARBA00031078"/>
    </source>
</evidence>
<dbReference type="PIRSF" id="PIRSF016516">
    <property type="entry name" value="Allantoicase"/>
    <property type="match status" value="1"/>
</dbReference>
<keyword evidence="5" id="KW-1185">Reference proteome</keyword>